<comment type="similarity">
    <text evidence="3 15">Belongs to the cytidine and deoxycytidylate deaminase family.</text>
</comment>
<feature type="active site" description="Proton donor" evidence="12">
    <location>
        <position position="75"/>
    </location>
</feature>
<dbReference type="InterPro" id="IPR016192">
    <property type="entry name" value="APOBEC/CMP_deaminase_Zn-bd"/>
</dbReference>
<comment type="catalytic activity">
    <reaction evidence="10 15">
        <text>2'-deoxycytidine + H2O + H(+) = 2'-deoxyuridine + NH4(+)</text>
        <dbReference type="Rhea" id="RHEA:13433"/>
        <dbReference type="ChEBI" id="CHEBI:15377"/>
        <dbReference type="ChEBI" id="CHEBI:15378"/>
        <dbReference type="ChEBI" id="CHEBI:15698"/>
        <dbReference type="ChEBI" id="CHEBI:16450"/>
        <dbReference type="ChEBI" id="CHEBI:28938"/>
        <dbReference type="EC" id="3.5.4.5"/>
    </reaction>
</comment>
<keyword evidence="6 14" id="KW-0479">Metal-binding</keyword>
<evidence type="ECO:0000256" key="1">
    <source>
        <dbReference type="ARBA" id="ARBA00001947"/>
    </source>
</evidence>
<dbReference type="EMBL" id="JAESIY010000005">
    <property type="protein sequence ID" value="MBL3656457.1"/>
    <property type="molecule type" value="Genomic_DNA"/>
</dbReference>
<dbReference type="Pfam" id="PF00383">
    <property type="entry name" value="dCMP_cyt_deam_1"/>
    <property type="match status" value="1"/>
</dbReference>
<keyword evidence="8 14" id="KW-0862">Zinc</keyword>
<dbReference type="NCBIfam" id="TIGR01354">
    <property type="entry name" value="cyt_deam_tetra"/>
    <property type="match status" value="1"/>
</dbReference>
<dbReference type="Gene3D" id="3.40.140.10">
    <property type="entry name" value="Cytidine Deaminase, domain 2"/>
    <property type="match status" value="1"/>
</dbReference>
<evidence type="ECO:0000256" key="8">
    <source>
        <dbReference type="ARBA" id="ARBA00022833"/>
    </source>
</evidence>
<dbReference type="PROSITE" id="PS51747">
    <property type="entry name" value="CYT_DCMP_DEAMINASES_2"/>
    <property type="match status" value="1"/>
</dbReference>
<evidence type="ECO:0000256" key="11">
    <source>
        <dbReference type="ARBA" id="ARBA00049558"/>
    </source>
</evidence>
<dbReference type="GO" id="GO:0042802">
    <property type="term" value="F:identical protein binding"/>
    <property type="evidence" value="ECO:0007669"/>
    <property type="project" value="UniProtKB-ARBA"/>
</dbReference>
<evidence type="ECO:0000256" key="2">
    <source>
        <dbReference type="ARBA" id="ARBA00003949"/>
    </source>
</evidence>
<keyword evidence="7 15" id="KW-0378">Hydrolase</keyword>
<evidence type="ECO:0000256" key="5">
    <source>
        <dbReference type="ARBA" id="ARBA00018266"/>
    </source>
</evidence>
<evidence type="ECO:0000313" key="18">
    <source>
        <dbReference type="Proteomes" id="UP000659388"/>
    </source>
</evidence>
<dbReference type="CDD" id="cd01283">
    <property type="entry name" value="cytidine_deaminase"/>
    <property type="match status" value="1"/>
</dbReference>
<dbReference type="PANTHER" id="PTHR11644:SF2">
    <property type="entry name" value="CYTIDINE DEAMINASE"/>
    <property type="match status" value="1"/>
</dbReference>
<feature type="binding site" evidence="14">
    <location>
        <position position="115"/>
    </location>
    <ligand>
        <name>Zn(2+)</name>
        <dbReference type="ChEBI" id="CHEBI:29105"/>
        <note>catalytic</note>
    </ligand>
</feature>
<dbReference type="SUPFAM" id="SSF53927">
    <property type="entry name" value="Cytidine deaminase-like"/>
    <property type="match status" value="1"/>
</dbReference>
<dbReference type="InterPro" id="IPR016193">
    <property type="entry name" value="Cytidine_deaminase-like"/>
</dbReference>
<name>A0A937K1A9_9BACT</name>
<comment type="function">
    <text evidence="2 15">This enzyme scavenges exogenous and endogenous cytidine and 2'-deoxycytidine for UMP synthesis.</text>
</comment>
<dbReference type="GO" id="GO:0055086">
    <property type="term" value="P:nucleobase-containing small molecule metabolic process"/>
    <property type="evidence" value="ECO:0007669"/>
    <property type="project" value="UniProtKB-ARBA"/>
</dbReference>
<dbReference type="GO" id="GO:0004126">
    <property type="term" value="F:cytidine deaminase activity"/>
    <property type="evidence" value="ECO:0007669"/>
    <property type="project" value="UniProtKB-UniRule"/>
</dbReference>
<dbReference type="AlphaFoldDB" id="A0A937K1A9"/>
<dbReference type="RefSeq" id="WP_202244252.1">
    <property type="nucleotide sequence ID" value="NZ_JAESIY010000005.1"/>
</dbReference>
<dbReference type="InterPro" id="IPR002125">
    <property type="entry name" value="CMP_dCMP_dom"/>
</dbReference>
<proteinExistence type="inferred from homology"/>
<feature type="domain" description="CMP/dCMP-type deaminase" evidence="16">
    <location>
        <begin position="21"/>
        <end position="158"/>
    </location>
</feature>
<accession>A0A937K1A9</accession>
<dbReference type="NCBIfam" id="NF004064">
    <property type="entry name" value="PRK05578.1"/>
    <property type="match status" value="1"/>
</dbReference>
<evidence type="ECO:0000256" key="4">
    <source>
        <dbReference type="ARBA" id="ARBA00012783"/>
    </source>
</evidence>
<dbReference type="InterPro" id="IPR050202">
    <property type="entry name" value="Cyt/Deoxycyt_deaminase"/>
</dbReference>
<evidence type="ECO:0000313" key="17">
    <source>
        <dbReference type="EMBL" id="MBL3656457.1"/>
    </source>
</evidence>
<dbReference type="InterPro" id="IPR006262">
    <property type="entry name" value="Cyt_deam_tetra"/>
</dbReference>
<dbReference type="GO" id="GO:0005829">
    <property type="term" value="C:cytosol"/>
    <property type="evidence" value="ECO:0007669"/>
    <property type="project" value="TreeGrafter"/>
</dbReference>
<dbReference type="GO" id="GO:0072527">
    <property type="term" value="P:pyrimidine-containing compound metabolic process"/>
    <property type="evidence" value="ECO:0007669"/>
    <property type="project" value="UniProtKB-ARBA"/>
</dbReference>
<evidence type="ECO:0000256" key="7">
    <source>
        <dbReference type="ARBA" id="ARBA00022801"/>
    </source>
</evidence>
<evidence type="ECO:0000256" key="6">
    <source>
        <dbReference type="ARBA" id="ARBA00022723"/>
    </source>
</evidence>
<dbReference type="EC" id="3.5.4.5" evidence="4 15"/>
<reference evidence="17" key="1">
    <citation type="submission" date="2021-01" db="EMBL/GenBank/DDBJ databases">
        <title>Fulvivirga kasyanovii gen. nov., sp nov., a novel member of the phylum Bacteroidetes isolated from seawater in a mussel farm.</title>
        <authorList>
            <person name="Zhao L.-H."/>
            <person name="Wang Z.-J."/>
        </authorList>
    </citation>
    <scope>NUCLEOTIDE SEQUENCE</scope>
    <source>
        <strain evidence="17">2943</strain>
    </source>
</reference>
<gene>
    <name evidence="17" type="primary">cdd</name>
    <name evidence="17" type="ORF">JL102_09970</name>
</gene>
<comment type="caution">
    <text evidence="17">The sequence shown here is derived from an EMBL/GenBank/DDBJ whole genome shotgun (WGS) entry which is preliminary data.</text>
</comment>
<keyword evidence="18" id="KW-1185">Reference proteome</keyword>
<evidence type="ECO:0000259" key="16">
    <source>
        <dbReference type="PROSITE" id="PS51747"/>
    </source>
</evidence>
<feature type="binding site" evidence="13">
    <location>
        <begin position="62"/>
        <end position="68"/>
    </location>
    <ligand>
        <name>substrate</name>
    </ligand>
</feature>
<comment type="cofactor">
    <cofactor evidence="1 14 15">
        <name>Zn(2+)</name>
        <dbReference type="ChEBI" id="CHEBI:29105"/>
    </cofactor>
</comment>
<comment type="catalytic activity">
    <reaction evidence="11 15">
        <text>cytidine + H2O + H(+) = uridine + NH4(+)</text>
        <dbReference type="Rhea" id="RHEA:16069"/>
        <dbReference type="ChEBI" id="CHEBI:15377"/>
        <dbReference type="ChEBI" id="CHEBI:15378"/>
        <dbReference type="ChEBI" id="CHEBI:16704"/>
        <dbReference type="ChEBI" id="CHEBI:17562"/>
        <dbReference type="ChEBI" id="CHEBI:28938"/>
        <dbReference type="EC" id="3.5.4.5"/>
    </reaction>
</comment>
<feature type="binding site" evidence="14">
    <location>
        <position position="73"/>
    </location>
    <ligand>
        <name>Zn(2+)</name>
        <dbReference type="ChEBI" id="CHEBI:29105"/>
        <note>catalytic</note>
    </ligand>
</feature>
<dbReference type="PROSITE" id="PS00903">
    <property type="entry name" value="CYT_DCMP_DEAMINASES_1"/>
    <property type="match status" value="1"/>
</dbReference>
<protein>
    <recommendedName>
        <fullName evidence="5 15">Cytidine deaminase</fullName>
        <ecNumber evidence="4 15">3.5.4.5</ecNumber>
    </recommendedName>
    <alternativeName>
        <fullName evidence="9 15">Cytidine aminohydrolase</fullName>
    </alternativeName>
</protein>
<evidence type="ECO:0000256" key="10">
    <source>
        <dbReference type="ARBA" id="ARBA00049252"/>
    </source>
</evidence>
<dbReference type="PANTHER" id="PTHR11644">
    <property type="entry name" value="CYTIDINE DEAMINASE"/>
    <property type="match status" value="1"/>
</dbReference>
<organism evidence="17 18">
    <name type="scientific">Fulvivirga sediminis</name>
    <dbReference type="NCBI Taxonomy" id="2803949"/>
    <lineage>
        <taxon>Bacteria</taxon>
        <taxon>Pseudomonadati</taxon>
        <taxon>Bacteroidota</taxon>
        <taxon>Cytophagia</taxon>
        <taxon>Cytophagales</taxon>
        <taxon>Fulvivirgaceae</taxon>
        <taxon>Fulvivirga</taxon>
    </lineage>
</organism>
<evidence type="ECO:0000256" key="14">
    <source>
        <dbReference type="PIRSR" id="PIRSR606262-3"/>
    </source>
</evidence>
<dbReference type="GO" id="GO:0008270">
    <property type="term" value="F:zinc ion binding"/>
    <property type="evidence" value="ECO:0007669"/>
    <property type="project" value="UniProtKB-UniRule"/>
</dbReference>
<sequence>MEQEIIEDKGHSTYSYADLNEQYKKLIKKAQEACDTSYSPYSKFKVGAAILLDNGEILTGSNQENSCYPAGLCAERVVLFFAGANYSNHIIKQIAITAKRWNDDQFLPISPCGGCRQVLLETEVKQESPIKVILQSPENQWIVTNSSEVLLPFGFNKHSL</sequence>
<evidence type="ECO:0000256" key="13">
    <source>
        <dbReference type="PIRSR" id="PIRSR606262-2"/>
    </source>
</evidence>
<evidence type="ECO:0000256" key="15">
    <source>
        <dbReference type="RuleBase" id="RU364006"/>
    </source>
</evidence>
<evidence type="ECO:0000256" key="12">
    <source>
        <dbReference type="PIRSR" id="PIRSR606262-1"/>
    </source>
</evidence>
<dbReference type="Proteomes" id="UP000659388">
    <property type="component" value="Unassembled WGS sequence"/>
</dbReference>
<evidence type="ECO:0000256" key="3">
    <source>
        <dbReference type="ARBA" id="ARBA00006576"/>
    </source>
</evidence>
<evidence type="ECO:0000256" key="9">
    <source>
        <dbReference type="ARBA" id="ARBA00032005"/>
    </source>
</evidence>
<feature type="binding site" evidence="14">
    <location>
        <position position="112"/>
    </location>
    <ligand>
        <name>Zn(2+)</name>
        <dbReference type="ChEBI" id="CHEBI:29105"/>
        <note>catalytic</note>
    </ligand>
</feature>